<comment type="caution">
    <text evidence="2">The sequence shown here is derived from an EMBL/GenBank/DDBJ whole genome shotgun (WGS) entry which is preliminary data.</text>
</comment>
<organism evidence="2 3">
    <name type="scientific">Goodea atripinnis</name>
    <dbReference type="NCBI Taxonomy" id="208336"/>
    <lineage>
        <taxon>Eukaryota</taxon>
        <taxon>Metazoa</taxon>
        <taxon>Chordata</taxon>
        <taxon>Craniata</taxon>
        <taxon>Vertebrata</taxon>
        <taxon>Euteleostomi</taxon>
        <taxon>Actinopterygii</taxon>
        <taxon>Neopterygii</taxon>
        <taxon>Teleostei</taxon>
        <taxon>Neoteleostei</taxon>
        <taxon>Acanthomorphata</taxon>
        <taxon>Ovalentaria</taxon>
        <taxon>Atherinomorphae</taxon>
        <taxon>Cyprinodontiformes</taxon>
        <taxon>Goodeidae</taxon>
        <taxon>Goodea</taxon>
    </lineage>
</organism>
<dbReference type="InterPro" id="IPR030072">
    <property type="entry name" value="XIRP1/XIRP2"/>
</dbReference>
<proteinExistence type="predicted"/>
<accession>A0ABV0P1Y2</accession>
<keyword evidence="3" id="KW-1185">Reference proteome</keyword>
<dbReference type="PANTHER" id="PTHR22591:SF3">
    <property type="entry name" value="XIN ACTIN-BINDING REPEAT-CONTAINING 2B"/>
    <property type="match status" value="1"/>
</dbReference>
<reference evidence="2 3" key="1">
    <citation type="submission" date="2021-06" db="EMBL/GenBank/DDBJ databases">
        <authorList>
            <person name="Palmer J.M."/>
        </authorList>
    </citation>
    <scope>NUCLEOTIDE SEQUENCE [LARGE SCALE GENOMIC DNA]</scope>
    <source>
        <strain evidence="2 3">GA_2019</strain>
        <tissue evidence="2">Muscle</tissue>
    </source>
</reference>
<gene>
    <name evidence="2" type="ORF">GOODEAATRI_028167</name>
</gene>
<dbReference type="PANTHER" id="PTHR22591">
    <property type="entry name" value="XIN"/>
    <property type="match status" value="1"/>
</dbReference>
<name>A0ABV0P1Y2_9TELE</name>
<evidence type="ECO:0000313" key="2">
    <source>
        <dbReference type="EMBL" id="MEQ2176457.1"/>
    </source>
</evidence>
<evidence type="ECO:0000256" key="1">
    <source>
        <dbReference type="SAM" id="MobiDB-lite"/>
    </source>
</evidence>
<sequence length="126" mass="14047">MSQAAVSKRTDHTITSGVMEESEVCSLPGGPTRVRKHIHTQEAATSHSEMSTSEVTVSSGSRQVVPGSQQLNFQETMVTYSDNNLASSYENQQNETEEEFPRYTAKELRDHFERTIEEAAAQKPIK</sequence>
<feature type="compositionally biased region" description="Low complexity" evidence="1">
    <location>
        <begin position="45"/>
        <end position="61"/>
    </location>
</feature>
<feature type="region of interest" description="Disordered" evidence="1">
    <location>
        <begin position="1"/>
        <end position="64"/>
    </location>
</feature>
<dbReference type="EMBL" id="JAHRIO010053818">
    <property type="protein sequence ID" value="MEQ2176457.1"/>
    <property type="molecule type" value="Genomic_DNA"/>
</dbReference>
<dbReference type="Proteomes" id="UP001476798">
    <property type="component" value="Unassembled WGS sequence"/>
</dbReference>
<protein>
    <submittedName>
        <fullName evidence="2">Uncharacterized protein</fullName>
    </submittedName>
</protein>
<evidence type="ECO:0000313" key="3">
    <source>
        <dbReference type="Proteomes" id="UP001476798"/>
    </source>
</evidence>
<feature type="non-terminal residue" evidence="2">
    <location>
        <position position="126"/>
    </location>
</feature>